<keyword evidence="3" id="KW-1185">Reference proteome</keyword>
<dbReference type="EMBL" id="KQ965738">
    <property type="protein sequence ID" value="KXS19563.1"/>
    <property type="molecule type" value="Genomic_DNA"/>
</dbReference>
<gene>
    <name evidence="2" type="ORF">M427DRAFT_453364</name>
</gene>
<reference evidence="2 3" key="1">
    <citation type="journal article" date="2015" name="Genome Biol. Evol.">
        <title>Phylogenomic analyses indicate that early fungi evolved digesting cell walls of algal ancestors of land plants.</title>
        <authorList>
            <person name="Chang Y."/>
            <person name="Wang S."/>
            <person name="Sekimoto S."/>
            <person name="Aerts A.L."/>
            <person name="Choi C."/>
            <person name="Clum A."/>
            <person name="LaButti K.M."/>
            <person name="Lindquist E.A."/>
            <person name="Yee Ngan C."/>
            <person name="Ohm R.A."/>
            <person name="Salamov A.A."/>
            <person name="Grigoriev I.V."/>
            <person name="Spatafora J.W."/>
            <person name="Berbee M.L."/>
        </authorList>
    </citation>
    <scope>NUCLEOTIDE SEQUENCE [LARGE SCALE GENOMIC DNA]</scope>
    <source>
        <strain evidence="2 3">JEL478</strain>
    </source>
</reference>
<organism evidence="2 3">
    <name type="scientific">Gonapodya prolifera (strain JEL478)</name>
    <name type="common">Monoblepharis prolifera</name>
    <dbReference type="NCBI Taxonomy" id="1344416"/>
    <lineage>
        <taxon>Eukaryota</taxon>
        <taxon>Fungi</taxon>
        <taxon>Fungi incertae sedis</taxon>
        <taxon>Chytridiomycota</taxon>
        <taxon>Chytridiomycota incertae sedis</taxon>
        <taxon>Monoblepharidomycetes</taxon>
        <taxon>Monoblepharidales</taxon>
        <taxon>Gonapodyaceae</taxon>
        <taxon>Gonapodya</taxon>
    </lineage>
</organism>
<feature type="compositionally biased region" description="Basic and acidic residues" evidence="1">
    <location>
        <begin position="94"/>
        <end position="116"/>
    </location>
</feature>
<dbReference type="AlphaFoldDB" id="A0A139ASP0"/>
<evidence type="ECO:0000256" key="1">
    <source>
        <dbReference type="SAM" id="MobiDB-lite"/>
    </source>
</evidence>
<proteinExistence type="predicted"/>
<sequence length="242" mass="27202">MWGRSAGWCWSRRGVRWIWWTTSSHVCGVTVGGRIEVIHRRESRTREEGGKRAFASRHARARVVRGWLIPKVAGWSDTGRQNWSVSGKPQTVLRKSDGGTHSVSKTERTFGDRVEERESESESGTVCNCGDNGVRGERWVAVDARKLERVMSRWRRCWESVDCASGWLVVAMQILVHSSQQFISPRSSTSLSFSFSLLNCQSFPTRCFHSPVAAFCFPSLSLSPLSSFGSCSRTVSWHAPTS</sequence>
<feature type="region of interest" description="Disordered" evidence="1">
    <location>
        <begin position="89"/>
        <end position="125"/>
    </location>
</feature>
<evidence type="ECO:0000313" key="2">
    <source>
        <dbReference type="EMBL" id="KXS19563.1"/>
    </source>
</evidence>
<name>A0A139ASP0_GONPJ</name>
<evidence type="ECO:0000313" key="3">
    <source>
        <dbReference type="Proteomes" id="UP000070544"/>
    </source>
</evidence>
<protein>
    <submittedName>
        <fullName evidence="2">Uncharacterized protein</fullName>
    </submittedName>
</protein>
<accession>A0A139ASP0</accession>
<dbReference type="Proteomes" id="UP000070544">
    <property type="component" value="Unassembled WGS sequence"/>
</dbReference>